<comment type="caution">
    <text evidence="3">The sequence shown here is derived from an EMBL/GenBank/DDBJ whole genome shotgun (WGS) entry which is preliminary data.</text>
</comment>
<keyword evidence="3" id="KW-0808">Transferase</keyword>
<protein>
    <submittedName>
        <fullName evidence="3">Protein kinase domain protein</fullName>
    </submittedName>
</protein>
<dbReference type="SUPFAM" id="SSF56112">
    <property type="entry name" value="Protein kinase-like (PK-like)"/>
    <property type="match status" value="1"/>
</dbReference>
<dbReference type="GeneID" id="98119509"/>
<evidence type="ECO:0000313" key="4">
    <source>
        <dbReference type="Proteomes" id="UP001610728"/>
    </source>
</evidence>
<dbReference type="Proteomes" id="UP001610728">
    <property type="component" value="Unassembled WGS sequence"/>
</dbReference>
<dbReference type="PANTHER" id="PTHR38248">
    <property type="entry name" value="FUNK1 6"/>
    <property type="match status" value="1"/>
</dbReference>
<dbReference type="EMBL" id="JABSNW010000006">
    <property type="protein sequence ID" value="KAL2886283.1"/>
    <property type="molecule type" value="Genomic_DNA"/>
</dbReference>
<dbReference type="Gene3D" id="1.10.510.10">
    <property type="entry name" value="Transferase(Phosphotransferase) domain 1"/>
    <property type="match status" value="1"/>
</dbReference>
<gene>
    <name evidence="3" type="ORF">HOO65_060113</name>
</gene>
<reference evidence="3 4" key="1">
    <citation type="submission" date="2020-05" db="EMBL/GenBank/DDBJ databases">
        <title>Ceratocystis lukuohia genome.</title>
        <authorList>
            <person name="Harrington T.C."/>
            <person name="Kim K."/>
            <person name="Mayers C.G."/>
        </authorList>
    </citation>
    <scope>NUCLEOTIDE SEQUENCE [LARGE SCALE GENOMIC DNA]</scope>
    <source>
        <strain evidence="3 4">C4212</strain>
    </source>
</reference>
<feature type="domain" description="Fungal-type protein kinase" evidence="2">
    <location>
        <begin position="2"/>
        <end position="211"/>
    </location>
</feature>
<accession>A0ABR4MDE1</accession>
<dbReference type="GO" id="GO:0016301">
    <property type="term" value="F:kinase activity"/>
    <property type="evidence" value="ECO:0007669"/>
    <property type="project" value="UniProtKB-KW"/>
</dbReference>
<dbReference type="RefSeq" id="XP_070857463.1">
    <property type="nucleotide sequence ID" value="XM_071001058.1"/>
</dbReference>
<dbReference type="Pfam" id="PF17667">
    <property type="entry name" value="Pkinase_fungal"/>
    <property type="match status" value="1"/>
</dbReference>
<proteinExistence type="predicted"/>
<dbReference type="PANTHER" id="PTHR38248:SF2">
    <property type="entry name" value="FUNK1 11"/>
    <property type="match status" value="1"/>
</dbReference>
<name>A0ABR4MDE1_9PEZI</name>
<evidence type="ECO:0000259" key="2">
    <source>
        <dbReference type="Pfam" id="PF17667"/>
    </source>
</evidence>
<dbReference type="InterPro" id="IPR011009">
    <property type="entry name" value="Kinase-like_dom_sf"/>
</dbReference>
<evidence type="ECO:0000256" key="1">
    <source>
        <dbReference type="SAM" id="MobiDB-lite"/>
    </source>
</evidence>
<dbReference type="InterPro" id="IPR040976">
    <property type="entry name" value="Pkinase_fungal"/>
</dbReference>
<keyword evidence="4" id="KW-1185">Reference proteome</keyword>
<feature type="region of interest" description="Disordered" evidence="1">
    <location>
        <begin position="44"/>
        <end position="81"/>
    </location>
</feature>
<evidence type="ECO:0000313" key="3">
    <source>
        <dbReference type="EMBL" id="KAL2886283.1"/>
    </source>
</evidence>
<organism evidence="3 4">
    <name type="scientific">Ceratocystis lukuohia</name>
    <dbReference type="NCBI Taxonomy" id="2019550"/>
    <lineage>
        <taxon>Eukaryota</taxon>
        <taxon>Fungi</taxon>
        <taxon>Dikarya</taxon>
        <taxon>Ascomycota</taxon>
        <taxon>Pezizomycotina</taxon>
        <taxon>Sordariomycetes</taxon>
        <taxon>Hypocreomycetidae</taxon>
        <taxon>Microascales</taxon>
        <taxon>Ceratocystidaceae</taxon>
        <taxon>Ceratocystis</taxon>
    </lineage>
</organism>
<keyword evidence="3" id="KW-0418">Kinase</keyword>
<sequence length="333" mass="36951">MGIEGVARVMAHRQITTIAEMREGLRFSTAHCFRGEDVHFDDPLTTMSMSTRHKSSADRTSGNASGSKRRRSSNTKPSLYTPGEDLWENRVYTCIIVSPAGRVISEFTTIKELLESERDAIKAHRSLYVSGKILHRNISLSKIIIANPETANGFKGMLVDLDLAEVRESVPSGAQNRAGTLGCMAVEVLCKTDHTYSHDLESFFYVLTWMCARQAWCNGFAGKQKPPKYSILRKWRFGSSKDIANAKLNDMTVDGLGDIMEEFPETLDVVKPLCLEIRNILFPFDKDRRMSLGTPIGDPGQLYNPIIAAFNEGGYQGALANVNESCCHGMQGS</sequence>